<dbReference type="Proteomes" id="UP000275078">
    <property type="component" value="Unassembled WGS sequence"/>
</dbReference>
<organism evidence="2 3">
    <name type="scientific">Ascobolus immersus RN42</name>
    <dbReference type="NCBI Taxonomy" id="1160509"/>
    <lineage>
        <taxon>Eukaryota</taxon>
        <taxon>Fungi</taxon>
        <taxon>Dikarya</taxon>
        <taxon>Ascomycota</taxon>
        <taxon>Pezizomycotina</taxon>
        <taxon>Pezizomycetes</taxon>
        <taxon>Pezizales</taxon>
        <taxon>Ascobolaceae</taxon>
        <taxon>Ascobolus</taxon>
    </lineage>
</organism>
<accession>A0A3N4HSH0</accession>
<name>A0A3N4HSH0_ASCIM</name>
<feature type="region of interest" description="Disordered" evidence="1">
    <location>
        <begin position="1"/>
        <end position="150"/>
    </location>
</feature>
<evidence type="ECO:0000313" key="2">
    <source>
        <dbReference type="EMBL" id="RPA75438.1"/>
    </source>
</evidence>
<proteinExistence type="predicted"/>
<protein>
    <submittedName>
        <fullName evidence="2">Uncharacterized protein</fullName>
    </submittedName>
</protein>
<feature type="compositionally biased region" description="Basic and acidic residues" evidence="1">
    <location>
        <begin position="22"/>
        <end position="33"/>
    </location>
</feature>
<evidence type="ECO:0000313" key="3">
    <source>
        <dbReference type="Proteomes" id="UP000275078"/>
    </source>
</evidence>
<gene>
    <name evidence="2" type="ORF">BJ508DRAFT_19240</name>
</gene>
<feature type="compositionally biased region" description="Gly residues" evidence="1">
    <location>
        <begin position="43"/>
        <end position="52"/>
    </location>
</feature>
<evidence type="ECO:0000256" key="1">
    <source>
        <dbReference type="SAM" id="MobiDB-lite"/>
    </source>
</evidence>
<sequence>MSPVVHQANPEIVDLTTDSDAEAEKPEEEKEAVQNENEPDGVYGKGDGGGEGDGGETEATKEKETAEEEKEVIAAKEPEEHVRPVEVLEPADKEGRSLREANPVGEEKQDAEKEPVEATMVAEKGGTEEMTGEPVTKDLPQEKNDVDVHESEKSDIADEAQLEKQKKDVKLDTLLARNELSMTISWFRSIIENHVTPERLARAGIERSSILEDALAELEGKLKVAMEET</sequence>
<dbReference type="EMBL" id="ML119763">
    <property type="protein sequence ID" value="RPA75438.1"/>
    <property type="molecule type" value="Genomic_DNA"/>
</dbReference>
<feature type="compositionally biased region" description="Basic and acidic residues" evidence="1">
    <location>
        <begin position="135"/>
        <end position="150"/>
    </location>
</feature>
<reference evidence="2 3" key="1">
    <citation type="journal article" date="2018" name="Nat. Ecol. Evol.">
        <title>Pezizomycetes genomes reveal the molecular basis of ectomycorrhizal truffle lifestyle.</title>
        <authorList>
            <person name="Murat C."/>
            <person name="Payen T."/>
            <person name="Noel B."/>
            <person name="Kuo A."/>
            <person name="Morin E."/>
            <person name="Chen J."/>
            <person name="Kohler A."/>
            <person name="Krizsan K."/>
            <person name="Balestrini R."/>
            <person name="Da Silva C."/>
            <person name="Montanini B."/>
            <person name="Hainaut M."/>
            <person name="Levati E."/>
            <person name="Barry K.W."/>
            <person name="Belfiori B."/>
            <person name="Cichocki N."/>
            <person name="Clum A."/>
            <person name="Dockter R.B."/>
            <person name="Fauchery L."/>
            <person name="Guy J."/>
            <person name="Iotti M."/>
            <person name="Le Tacon F."/>
            <person name="Lindquist E.A."/>
            <person name="Lipzen A."/>
            <person name="Malagnac F."/>
            <person name="Mello A."/>
            <person name="Molinier V."/>
            <person name="Miyauchi S."/>
            <person name="Poulain J."/>
            <person name="Riccioni C."/>
            <person name="Rubini A."/>
            <person name="Sitrit Y."/>
            <person name="Splivallo R."/>
            <person name="Traeger S."/>
            <person name="Wang M."/>
            <person name="Zifcakova L."/>
            <person name="Wipf D."/>
            <person name="Zambonelli A."/>
            <person name="Paolocci F."/>
            <person name="Nowrousian M."/>
            <person name="Ottonello S."/>
            <person name="Baldrian P."/>
            <person name="Spatafora J.W."/>
            <person name="Henrissat B."/>
            <person name="Nagy L.G."/>
            <person name="Aury J.M."/>
            <person name="Wincker P."/>
            <person name="Grigoriev I.V."/>
            <person name="Bonfante P."/>
            <person name="Martin F.M."/>
        </authorList>
    </citation>
    <scope>NUCLEOTIDE SEQUENCE [LARGE SCALE GENOMIC DNA]</scope>
    <source>
        <strain evidence="2 3">RN42</strain>
    </source>
</reference>
<keyword evidence="3" id="KW-1185">Reference proteome</keyword>
<dbReference type="AlphaFoldDB" id="A0A3N4HSH0"/>
<feature type="compositionally biased region" description="Basic and acidic residues" evidence="1">
    <location>
        <begin position="71"/>
        <end position="116"/>
    </location>
</feature>